<dbReference type="AlphaFoldDB" id="A0A370TCH5"/>
<proteinExistence type="predicted"/>
<comment type="caution">
    <text evidence="1">The sequence shown here is derived from an EMBL/GenBank/DDBJ whole genome shotgun (WGS) entry which is preliminary data.</text>
</comment>
<dbReference type="GeneID" id="43602218"/>
<dbReference type="OrthoDB" id="3545128at2759"/>
<organism evidence="1 2">
    <name type="scientific">Venustampulla echinocandica</name>
    <dbReference type="NCBI Taxonomy" id="2656787"/>
    <lineage>
        <taxon>Eukaryota</taxon>
        <taxon>Fungi</taxon>
        <taxon>Dikarya</taxon>
        <taxon>Ascomycota</taxon>
        <taxon>Pezizomycotina</taxon>
        <taxon>Leotiomycetes</taxon>
        <taxon>Helotiales</taxon>
        <taxon>Pleuroascaceae</taxon>
        <taxon>Venustampulla</taxon>
    </lineage>
</organism>
<reference evidence="1 2" key="1">
    <citation type="journal article" date="2018" name="IMA Fungus">
        <title>IMA Genome-F 9: Draft genome sequence of Annulohypoxylon stygium, Aspergillus mulundensis, Berkeleyomyces basicola (syn. Thielaviopsis basicola), Ceratocystis smalleyi, two Cercospora beticola strains, Coleophoma cylindrospora, Fusarium fracticaudum, Phialophora cf. hyalina, and Morchella septimelata.</title>
        <authorList>
            <person name="Wingfield B.D."/>
            <person name="Bills G.F."/>
            <person name="Dong Y."/>
            <person name="Huang W."/>
            <person name="Nel W.J."/>
            <person name="Swalarsk-Parry B.S."/>
            <person name="Vaghefi N."/>
            <person name="Wilken P.M."/>
            <person name="An Z."/>
            <person name="de Beer Z.W."/>
            <person name="De Vos L."/>
            <person name="Chen L."/>
            <person name="Duong T.A."/>
            <person name="Gao Y."/>
            <person name="Hammerbacher A."/>
            <person name="Kikkert J.R."/>
            <person name="Li Y."/>
            <person name="Li H."/>
            <person name="Li K."/>
            <person name="Li Q."/>
            <person name="Liu X."/>
            <person name="Ma X."/>
            <person name="Naidoo K."/>
            <person name="Pethybridge S.J."/>
            <person name="Sun J."/>
            <person name="Steenkamp E.T."/>
            <person name="van der Nest M.A."/>
            <person name="van Wyk S."/>
            <person name="Wingfield M.J."/>
            <person name="Xiong C."/>
            <person name="Yue Q."/>
            <person name="Zhang X."/>
        </authorList>
    </citation>
    <scope>NUCLEOTIDE SEQUENCE [LARGE SCALE GENOMIC DNA]</scope>
    <source>
        <strain evidence="1 2">BP 5553</strain>
    </source>
</reference>
<accession>A0A370TCH5</accession>
<gene>
    <name evidence="1" type="ORF">BP5553_09369</name>
</gene>
<protein>
    <submittedName>
        <fullName evidence="1">Uncharacterized protein</fullName>
    </submittedName>
</protein>
<keyword evidence="2" id="KW-1185">Reference proteome</keyword>
<dbReference type="EMBL" id="NPIC01000011">
    <property type="protein sequence ID" value="RDL31967.1"/>
    <property type="molecule type" value="Genomic_DNA"/>
</dbReference>
<evidence type="ECO:0000313" key="2">
    <source>
        <dbReference type="Proteomes" id="UP000254866"/>
    </source>
</evidence>
<evidence type="ECO:0000313" key="1">
    <source>
        <dbReference type="EMBL" id="RDL31967.1"/>
    </source>
</evidence>
<dbReference type="Proteomes" id="UP000254866">
    <property type="component" value="Unassembled WGS sequence"/>
</dbReference>
<sequence length="335" mass="38187">MISRTAVVLAVALPLSLCLLILLATCAILLFRLRHHRTEDHLHLQELHHANDERAKLEKKLAGFPKAWDKSISDWWFSRDEVKYSYLDFYGALGSYVEKWIASAGTPYSSRNESTARIEAILFPDPPPPHPLTDGKDTRVFPNPHQYTPAEISTLLEHNNREGISHHIIASILLKAISIEGNPHQTLLPFQPMEVHSLHKLRAMIWGVECNTVPVHISKFGVYYAKQPQKKMCPVKESPRADFITLFESLFDPYFKTKSPADVTQRRLEFDAVLDTAIQLGMKIVGSSHERYEFCWGARGHGIMVEPPLYGKVYQDEREYASEVSKGDSIMLLRD</sequence>
<name>A0A370TCH5_9HELO</name>
<dbReference type="RefSeq" id="XP_031865899.1">
    <property type="nucleotide sequence ID" value="XM_032017992.1"/>
</dbReference>